<protein>
    <recommendedName>
        <fullName evidence="8">Isoprenylcysteine carboxyl methyltransferase</fullName>
    </recommendedName>
</protein>
<comment type="subcellular location">
    <subcellularLocation>
        <location evidence="1">Membrane</location>
        <topology evidence="1">Multi-pass membrane protein</topology>
    </subcellularLocation>
</comment>
<dbReference type="InterPro" id="IPR007269">
    <property type="entry name" value="ICMT_MeTrfase"/>
</dbReference>
<keyword evidence="7" id="KW-1185">Reference proteome</keyword>
<accession>A0A0S2KEP8</accession>
<feature type="transmembrane region" description="Helical" evidence="5">
    <location>
        <begin position="34"/>
        <end position="57"/>
    </location>
</feature>
<dbReference type="OrthoDB" id="9789029at2"/>
<reference evidence="6 7" key="1">
    <citation type="submission" date="2015-11" db="EMBL/GenBank/DDBJ databases">
        <authorList>
            <person name="Zhang Y."/>
            <person name="Guo Z."/>
        </authorList>
    </citation>
    <scope>NUCLEOTIDE SEQUENCE [LARGE SCALE GENOMIC DNA]</scope>
    <source>
        <strain evidence="6 7">KCTC 32221</strain>
    </source>
</reference>
<evidence type="ECO:0000313" key="7">
    <source>
        <dbReference type="Proteomes" id="UP000065641"/>
    </source>
</evidence>
<feature type="transmembrane region" description="Helical" evidence="5">
    <location>
        <begin position="6"/>
        <end position="22"/>
    </location>
</feature>
<sequence>MLANMVLVLFVAIIFSLIWGRLRFFKINSGTSSWLALTYDLAVAVQMIVTVWSFLNVTSITKLSLLVCALLYLLSLVLFWWSIVKAKSLDFAFSNHVGSIVTSGPFGLFRHPFYVSYIIAWFAGSWLFGSIILWATFLYLLAFYVISARKEERMIMLSDQAAQYKVYKNNVGMFLPRIKLWKRLNSER</sequence>
<dbReference type="Proteomes" id="UP000065641">
    <property type="component" value="Chromosome"/>
</dbReference>
<dbReference type="AlphaFoldDB" id="A0A0S2KEP8"/>
<gene>
    <name evidence="6" type="ORF">PS2015_2164</name>
</gene>
<keyword evidence="4 5" id="KW-0472">Membrane</keyword>
<proteinExistence type="predicted"/>
<organism evidence="6 7">
    <name type="scientific">Pseudohongiella spirulinae</name>
    <dbReference type="NCBI Taxonomy" id="1249552"/>
    <lineage>
        <taxon>Bacteria</taxon>
        <taxon>Pseudomonadati</taxon>
        <taxon>Pseudomonadota</taxon>
        <taxon>Gammaproteobacteria</taxon>
        <taxon>Pseudomonadales</taxon>
        <taxon>Pseudohongiellaceae</taxon>
        <taxon>Pseudohongiella</taxon>
    </lineage>
</organism>
<evidence type="ECO:0000313" key="6">
    <source>
        <dbReference type="EMBL" id="ALO46800.1"/>
    </source>
</evidence>
<dbReference type="RefSeq" id="WP_058022260.1">
    <property type="nucleotide sequence ID" value="NZ_CP013189.1"/>
</dbReference>
<dbReference type="KEGG" id="pspi:PS2015_2164"/>
<keyword evidence="2 5" id="KW-0812">Transmembrane</keyword>
<dbReference type="Pfam" id="PF04140">
    <property type="entry name" value="ICMT"/>
    <property type="match status" value="1"/>
</dbReference>
<dbReference type="GO" id="GO:0004671">
    <property type="term" value="F:protein C-terminal S-isoprenylcysteine carboxyl O-methyltransferase activity"/>
    <property type="evidence" value="ECO:0007669"/>
    <property type="project" value="InterPro"/>
</dbReference>
<evidence type="ECO:0008006" key="8">
    <source>
        <dbReference type="Google" id="ProtNLM"/>
    </source>
</evidence>
<evidence type="ECO:0000256" key="4">
    <source>
        <dbReference type="ARBA" id="ARBA00023136"/>
    </source>
</evidence>
<evidence type="ECO:0000256" key="2">
    <source>
        <dbReference type="ARBA" id="ARBA00022692"/>
    </source>
</evidence>
<evidence type="ECO:0000256" key="1">
    <source>
        <dbReference type="ARBA" id="ARBA00004141"/>
    </source>
</evidence>
<feature type="transmembrane region" description="Helical" evidence="5">
    <location>
        <begin position="115"/>
        <end position="146"/>
    </location>
</feature>
<keyword evidence="3 5" id="KW-1133">Transmembrane helix</keyword>
<dbReference type="EMBL" id="CP013189">
    <property type="protein sequence ID" value="ALO46800.1"/>
    <property type="molecule type" value="Genomic_DNA"/>
</dbReference>
<dbReference type="STRING" id="1249552.PS2015_2164"/>
<dbReference type="Gene3D" id="1.20.120.1630">
    <property type="match status" value="1"/>
</dbReference>
<evidence type="ECO:0000256" key="3">
    <source>
        <dbReference type="ARBA" id="ARBA00022989"/>
    </source>
</evidence>
<feature type="transmembrane region" description="Helical" evidence="5">
    <location>
        <begin position="63"/>
        <end position="84"/>
    </location>
</feature>
<evidence type="ECO:0000256" key="5">
    <source>
        <dbReference type="SAM" id="Phobius"/>
    </source>
</evidence>
<name>A0A0S2KEP8_9GAMM</name>
<dbReference type="GO" id="GO:0016020">
    <property type="term" value="C:membrane"/>
    <property type="evidence" value="ECO:0007669"/>
    <property type="project" value="UniProtKB-SubCell"/>
</dbReference>